<feature type="transmembrane region" description="Helical" evidence="8">
    <location>
        <begin position="224"/>
        <end position="240"/>
    </location>
</feature>
<evidence type="ECO:0000256" key="5">
    <source>
        <dbReference type="ARBA" id="ARBA00022692"/>
    </source>
</evidence>
<name>A0A3A9JQF7_9PROT</name>
<dbReference type="EMBL" id="RFLX01000027">
    <property type="protein sequence ID" value="RMI17527.1"/>
    <property type="molecule type" value="Genomic_DNA"/>
</dbReference>
<feature type="transmembrane region" description="Helical" evidence="8">
    <location>
        <begin position="348"/>
        <end position="372"/>
    </location>
</feature>
<evidence type="ECO:0000313" key="10">
    <source>
        <dbReference type="EMBL" id="RKK06186.1"/>
    </source>
</evidence>
<dbReference type="AlphaFoldDB" id="A0A3A9JQF7"/>
<protein>
    <submittedName>
        <fullName evidence="10">DUF1646 domain-containing protein</fullName>
    </submittedName>
</protein>
<dbReference type="RefSeq" id="WP_120636379.1">
    <property type="nucleotide sequence ID" value="NZ_RAQU01000003.1"/>
</dbReference>
<accession>A0A3A9JQF7</accession>
<comment type="caution">
    <text evidence="10">The sequence shown here is derived from an EMBL/GenBank/DDBJ whole genome shotgun (WGS) entry which is preliminary data.</text>
</comment>
<evidence type="ECO:0000256" key="3">
    <source>
        <dbReference type="ARBA" id="ARBA00022448"/>
    </source>
</evidence>
<evidence type="ECO:0000259" key="9">
    <source>
        <dbReference type="Pfam" id="PF03600"/>
    </source>
</evidence>
<dbReference type="PANTHER" id="PTHR43302">
    <property type="entry name" value="TRANSPORTER ARSB-RELATED"/>
    <property type="match status" value="1"/>
</dbReference>
<feature type="transmembrane region" description="Helical" evidence="8">
    <location>
        <begin position="26"/>
        <end position="45"/>
    </location>
</feature>
<feature type="transmembrane region" description="Helical" evidence="8">
    <location>
        <begin position="57"/>
        <end position="77"/>
    </location>
</feature>
<comment type="similarity">
    <text evidence="2">Belongs to the CitM (TC 2.A.11) transporter family.</text>
</comment>
<dbReference type="Proteomes" id="UP000274097">
    <property type="component" value="Unassembled WGS sequence"/>
</dbReference>
<evidence type="ECO:0000256" key="7">
    <source>
        <dbReference type="ARBA" id="ARBA00023136"/>
    </source>
</evidence>
<evidence type="ECO:0000256" key="1">
    <source>
        <dbReference type="ARBA" id="ARBA00004651"/>
    </source>
</evidence>
<keyword evidence="4" id="KW-1003">Cell membrane</keyword>
<keyword evidence="5 8" id="KW-0812">Transmembrane</keyword>
<sequence>MDLTLAIFFLVYVAMGVGYLPGFRLHRTGAALVGAMLMIALGRISPPAAWGAIDYNVIGLLFGLMIVSSAFGIAGFYDWMARKVGAVKVGPKALLAIFIVVSGILSAVLTNDVVSAAMTAVLCQICLARRLNPVPFLLGFCFAANVGSAATLIGSPKSMIVAETLHVSFARFTAVTSPPSLLGLLLTWLVLVIIYRGKWGLPAASPKAAVDAAIAPAALDRAETIKAAIVVVAVIMAFVFTDWPRMLIALLGASFLLVSRRVDSDKVLGAVDGSLLVLLIGLFIVNAALGATGLPEKLVNWLSSAGLDLHDPVAVLVVMAVLCNIVGATPAVMLALPFLSGGERPEILGAAVALGASFSANALLFGSLAGIIVAEEGRRRGVSISFGEFTRAGALLAFLCLLLAAGWLHYLR</sequence>
<feature type="domain" description="Citrate transporter-like" evidence="9">
    <location>
        <begin position="17"/>
        <end position="341"/>
    </location>
</feature>
<evidence type="ECO:0000313" key="11">
    <source>
        <dbReference type="EMBL" id="RMI17527.1"/>
    </source>
</evidence>
<comment type="subcellular location">
    <subcellularLocation>
        <location evidence="1">Cell membrane</location>
        <topology evidence="1">Multi-pass membrane protein</topology>
    </subcellularLocation>
</comment>
<dbReference type="PRINTS" id="PR00758">
    <property type="entry name" value="ARSENICPUMP"/>
</dbReference>
<organism evidence="10 13">
    <name type="scientific">Teichococcus wenyumeiae</name>
    <dbReference type="NCBI Taxonomy" id="2478470"/>
    <lineage>
        <taxon>Bacteria</taxon>
        <taxon>Pseudomonadati</taxon>
        <taxon>Pseudomonadota</taxon>
        <taxon>Alphaproteobacteria</taxon>
        <taxon>Acetobacterales</taxon>
        <taxon>Roseomonadaceae</taxon>
        <taxon>Roseomonas</taxon>
    </lineage>
</organism>
<gene>
    <name evidence="10" type="ORF">D6Z83_00555</name>
    <name evidence="11" type="ORF">EBE87_22270</name>
</gene>
<feature type="transmembrane region" description="Helical" evidence="8">
    <location>
        <begin position="275"/>
        <end position="294"/>
    </location>
</feature>
<feature type="transmembrane region" description="Helical" evidence="8">
    <location>
        <begin position="392"/>
        <end position="411"/>
    </location>
</feature>
<evidence type="ECO:0000256" key="6">
    <source>
        <dbReference type="ARBA" id="ARBA00022989"/>
    </source>
</evidence>
<keyword evidence="7 8" id="KW-0472">Membrane</keyword>
<dbReference type="EMBL" id="RAQU01000003">
    <property type="protein sequence ID" value="RKK06186.1"/>
    <property type="molecule type" value="Genomic_DNA"/>
</dbReference>
<evidence type="ECO:0000313" key="12">
    <source>
        <dbReference type="Proteomes" id="UP000274097"/>
    </source>
</evidence>
<dbReference type="OrthoDB" id="9774335at2"/>
<dbReference type="InterPro" id="IPR000802">
    <property type="entry name" value="Arsenical_pump_ArsB"/>
</dbReference>
<evidence type="ECO:0000313" key="13">
    <source>
        <dbReference type="Proteomes" id="UP000278036"/>
    </source>
</evidence>
<dbReference type="Pfam" id="PF03600">
    <property type="entry name" value="CitMHS"/>
    <property type="match status" value="1"/>
</dbReference>
<dbReference type="InParanoid" id="A0A3A9JQF7"/>
<feature type="transmembrane region" description="Helical" evidence="8">
    <location>
        <begin position="314"/>
        <end position="336"/>
    </location>
</feature>
<feature type="transmembrane region" description="Helical" evidence="8">
    <location>
        <begin position="134"/>
        <end position="154"/>
    </location>
</feature>
<proteinExistence type="inferred from homology"/>
<dbReference type="GO" id="GO:0005886">
    <property type="term" value="C:plasma membrane"/>
    <property type="evidence" value="ECO:0007669"/>
    <property type="project" value="UniProtKB-SubCell"/>
</dbReference>
<keyword evidence="6 8" id="KW-1133">Transmembrane helix</keyword>
<dbReference type="Proteomes" id="UP000278036">
    <property type="component" value="Unassembled WGS sequence"/>
</dbReference>
<dbReference type="GO" id="GO:0015105">
    <property type="term" value="F:arsenite transmembrane transporter activity"/>
    <property type="evidence" value="ECO:0007669"/>
    <property type="project" value="InterPro"/>
</dbReference>
<reference evidence="10 13" key="1">
    <citation type="submission" date="2018-09" db="EMBL/GenBank/DDBJ databases">
        <title>Roseomonas sp. nov., isolated from feces of Tibetan antelopes in the Qinghai-Tibet plateau, China.</title>
        <authorList>
            <person name="Tian Z."/>
        </authorList>
    </citation>
    <scope>NUCLEOTIDE SEQUENCE [LARGE SCALE GENOMIC DNA]</scope>
    <source>
        <strain evidence="11 12">Z23</strain>
        <strain evidence="10 13">Z24</strain>
    </source>
</reference>
<dbReference type="InterPro" id="IPR004680">
    <property type="entry name" value="Cit_transptr-like_dom"/>
</dbReference>
<dbReference type="PANTHER" id="PTHR43302:SF5">
    <property type="entry name" value="TRANSPORTER ARSB-RELATED"/>
    <property type="match status" value="1"/>
</dbReference>
<feature type="transmembrane region" description="Helical" evidence="8">
    <location>
        <begin position="97"/>
        <end position="122"/>
    </location>
</feature>
<evidence type="ECO:0000256" key="8">
    <source>
        <dbReference type="SAM" id="Phobius"/>
    </source>
</evidence>
<feature type="transmembrane region" description="Helical" evidence="8">
    <location>
        <begin position="174"/>
        <end position="195"/>
    </location>
</feature>
<keyword evidence="12" id="KW-1185">Reference proteome</keyword>
<evidence type="ECO:0000256" key="2">
    <source>
        <dbReference type="ARBA" id="ARBA00009843"/>
    </source>
</evidence>
<keyword evidence="3" id="KW-0813">Transport</keyword>
<evidence type="ECO:0000256" key="4">
    <source>
        <dbReference type="ARBA" id="ARBA00022475"/>
    </source>
</evidence>